<evidence type="ECO:0000313" key="3">
    <source>
        <dbReference type="Proteomes" id="UP001604336"/>
    </source>
</evidence>
<gene>
    <name evidence="2" type="ORF">Adt_17238</name>
</gene>
<dbReference type="PANTHER" id="PTHR31717">
    <property type="entry name" value="ZINC FINGER PROTEIN CONSTANS-LIKE 10"/>
    <property type="match status" value="1"/>
</dbReference>
<dbReference type="EMBL" id="JBFOLK010000005">
    <property type="protein sequence ID" value="KAL2511638.1"/>
    <property type="molecule type" value="Genomic_DNA"/>
</dbReference>
<evidence type="ECO:0000256" key="1">
    <source>
        <dbReference type="SAM" id="MobiDB-lite"/>
    </source>
</evidence>
<dbReference type="PANTHER" id="PTHR31717:SF60">
    <property type="entry name" value="B-BOX TYPE ZINC FINGER FAMILY PROTEIN"/>
    <property type="match status" value="1"/>
</dbReference>
<dbReference type="AlphaFoldDB" id="A0ABD1TGG4"/>
<dbReference type="Proteomes" id="UP001604336">
    <property type="component" value="Unassembled WGS sequence"/>
</dbReference>
<keyword evidence="3" id="KW-1185">Reference proteome</keyword>
<comment type="caution">
    <text evidence="2">The sequence shown here is derived from an EMBL/GenBank/DDBJ whole genome shotgun (WGS) entry which is preliminary data.</text>
</comment>
<feature type="region of interest" description="Disordered" evidence="1">
    <location>
        <begin position="55"/>
        <end position="81"/>
    </location>
</feature>
<protein>
    <submittedName>
        <fullName evidence="2">B-box type zinc finger family protein</fullName>
    </submittedName>
</protein>
<name>A0ABD1TGG4_9LAMI</name>
<feature type="compositionally biased region" description="Acidic residues" evidence="1">
    <location>
        <begin position="61"/>
        <end position="81"/>
    </location>
</feature>
<organism evidence="2 3">
    <name type="scientific">Abeliophyllum distichum</name>
    <dbReference type="NCBI Taxonomy" id="126358"/>
    <lineage>
        <taxon>Eukaryota</taxon>
        <taxon>Viridiplantae</taxon>
        <taxon>Streptophyta</taxon>
        <taxon>Embryophyta</taxon>
        <taxon>Tracheophyta</taxon>
        <taxon>Spermatophyta</taxon>
        <taxon>Magnoliopsida</taxon>
        <taxon>eudicotyledons</taxon>
        <taxon>Gunneridae</taxon>
        <taxon>Pentapetalae</taxon>
        <taxon>asterids</taxon>
        <taxon>lamiids</taxon>
        <taxon>Lamiales</taxon>
        <taxon>Oleaceae</taxon>
        <taxon>Forsythieae</taxon>
        <taxon>Abeliophyllum</taxon>
    </lineage>
</organism>
<sequence>MCDEKVHVANFLVAKHSKSLLCHVFQSLTSLKAVGLKLGPTISICHICAENQVTTQRKNEDEDGDSPESETNGEEYYSDSDGYDYVEDEEEEDGENQVVPWSNSSYTPPSLLRLPSIASSSSSNSENVSFTSVKKNDKDGCCSSQLESKFAASNLASDHCFQESEIAGLSNSFRPLKLQMAVVRRGSDQVQDGGDHRFTKKIAARNRCVCNDSSSSL</sequence>
<accession>A0ABD1TGG4</accession>
<evidence type="ECO:0000313" key="2">
    <source>
        <dbReference type="EMBL" id="KAL2511638.1"/>
    </source>
</evidence>
<proteinExistence type="predicted"/>
<reference evidence="3" key="1">
    <citation type="submission" date="2024-07" db="EMBL/GenBank/DDBJ databases">
        <title>Two chromosome-level genome assemblies of Korean endemic species Abeliophyllum distichum and Forsythia ovata (Oleaceae).</title>
        <authorList>
            <person name="Jang H."/>
        </authorList>
    </citation>
    <scope>NUCLEOTIDE SEQUENCE [LARGE SCALE GENOMIC DNA]</scope>
</reference>